<dbReference type="InterPro" id="IPR010998">
    <property type="entry name" value="Integrase_recombinase_N"/>
</dbReference>
<sequence>MPAPTPNPIPRPRPRKDGTVCWQVRYRITRDGRRVAASQPFDDLAEAERFAKILARVGAEQAEKYLAARVAADAAPAITISEWLRRYADRLTGIEDETRRKYHRMIDLDVDPFMGELPIDAYTDDLDAAWVDHLVNETGNAPKTVANKHGFVSAAMAAARHRPTPLVPSNPCAYTRLPPVHGRRRDYFTLLDMGCLRRLGR</sequence>
<evidence type="ECO:0000259" key="3">
    <source>
        <dbReference type="PROSITE" id="PS51900"/>
    </source>
</evidence>
<dbReference type="SUPFAM" id="SSF56349">
    <property type="entry name" value="DNA breaking-rejoining enzymes"/>
    <property type="match status" value="1"/>
</dbReference>
<reference evidence="4 5" key="1">
    <citation type="submission" date="2019-07" db="EMBL/GenBank/DDBJ databases">
        <title>Complete Genome Sequence and Methylome Analysis of Nocardia otitidis-caviarum NEB252.</title>
        <authorList>
            <person name="Fomenkov A."/>
            <person name="Anton B.P."/>
            <person name="Vincze T."/>
            <person name="Roberts R.J."/>
        </authorList>
    </citation>
    <scope>NUCLEOTIDE SEQUENCE [LARGE SCALE GENOMIC DNA]</scope>
    <source>
        <strain evidence="4 5">NEB252</strain>
    </source>
</reference>
<gene>
    <name evidence="4" type="ORF">FOH10_31480</name>
</gene>
<dbReference type="InterPro" id="IPR011010">
    <property type="entry name" value="DNA_brk_join_enz"/>
</dbReference>
<evidence type="ECO:0000313" key="5">
    <source>
        <dbReference type="Proteomes" id="UP000317039"/>
    </source>
</evidence>
<proteinExistence type="predicted"/>
<dbReference type="PROSITE" id="PS51900">
    <property type="entry name" value="CB"/>
    <property type="match status" value="1"/>
</dbReference>
<dbReference type="KEGG" id="nod:FOH10_31480"/>
<feature type="domain" description="Core-binding (CB)" evidence="3">
    <location>
        <begin position="78"/>
        <end position="160"/>
    </location>
</feature>
<dbReference type="InterPro" id="IPR044068">
    <property type="entry name" value="CB"/>
</dbReference>
<protein>
    <recommendedName>
        <fullName evidence="3">Core-binding (CB) domain-containing protein</fullName>
    </recommendedName>
</protein>
<dbReference type="EMBL" id="CP041695">
    <property type="protein sequence ID" value="QDP82575.1"/>
    <property type="molecule type" value="Genomic_DNA"/>
</dbReference>
<organism evidence="4 5">
    <name type="scientific">Nocardia otitidiscaviarum</name>
    <dbReference type="NCBI Taxonomy" id="1823"/>
    <lineage>
        <taxon>Bacteria</taxon>
        <taxon>Bacillati</taxon>
        <taxon>Actinomycetota</taxon>
        <taxon>Actinomycetes</taxon>
        <taxon>Mycobacteriales</taxon>
        <taxon>Nocardiaceae</taxon>
        <taxon>Nocardia</taxon>
    </lineage>
</organism>
<dbReference type="AlphaFoldDB" id="A0A516NUH8"/>
<accession>A0A516NUH8</accession>
<dbReference type="GO" id="GO:0003677">
    <property type="term" value="F:DNA binding"/>
    <property type="evidence" value="ECO:0007669"/>
    <property type="project" value="UniProtKB-UniRule"/>
</dbReference>
<dbReference type="Gene3D" id="1.10.150.130">
    <property type="match status" value="1"/>
</dbReference>
<evidence type="ECO:0000256" key="2">
    <source>
        <dbReference type="PROSITE-ProRule" id="PRU01248"/>
    </source>
</evidence>
<keyword evidence="1 2" id="KW-0238">DNA-binding</keyword>
<dbReference type="Proteomes" id="UP000317039">
    <property type="component" value="Chromosome"/>
</dbReference>
<dbReference type="RefSeq" id="WP_143983384.1">
    <property type="nucleotide sequence ID" value="NZ_CP041695.1"/>
</dbReference>
<evidence type="ECO:0000256" key="1">
    <source>
        <dbReference type="ARBA" id="ARBA00023125"/>
    </source>
</evidence>
<evidence type="ECO:0000313" key="4">
    <source>
        <dbReference type="EMBL" id="QDP82575.1"/>
    </source>
</evidence>
<dbReference type="GeneID" id="80336876"/>
<name>A0A516NUH8_9NOCA</name>